<feature type="transmembrane region" description="Helical" evidence="6">
    <location>
        <begin position="565"/>
        <end position="587"/>
    </location>
</feature>
<keyword evidence="6" id="KW-0472">Membrane</keyword>
<comment type="caution">
    <text evidence="4">Lacks conserved residue(s) required for the propagation of feature annotation.</text>
</comment>
<protein>
    <submittedName>
        <fullName evidence="9">Neuroendocrine convertase 1</fullName>
    </submittedName>
</protein>
<dbReference type="InterPro" id="IPR036852">
    <property type="entry name" value="Peptidase_S8/S53_dom_sf"/>
</dbReference>
<evidence type="ECO:0000256" key="1">
    <source>
        <dbReference type="ARBA" id="ARBA00022670"/>
    </source>
</evidence>
<dbReference type="InterPro" id="IPR015500">
    <property type="entry name" value="Peptidase_S8_subtilisin-rel"/>
</dbReference>
<organism evidence="9 10">
    <name type="scientific">Anaeramoeba flamelloides</name>
    <dbReference type="NCBI Taxonomy" id="1746091"/>
    <lineage>
        <taxon>Eukaryota</taxon>
        <taxon>Metamonada</taxon>
        <taxon>Anaeramoebidae</taxon>
        <taxon>Anaeramoeba</taxon>
    </lineage>
</organism>
<dbReference type="PROSITE" id="PS51829">
    <property type="entry name" value="P_HOMO_B"/>
    <property type="match status" value="1"/>
</dbReference>
<sequence length="588" mass="65972">MMKKTFHSRLCLFLIIFLLQLHSFIKCEEAYFNDLRFTRSVNIKNTGIEYGEVDLDHRVIPVWEQEPYPGQGVRISILSDGIIFNHTEIAENMNLTQSHNYMHGQDPEDLWPNINSRGVASIVAGIIAMTANNTDCSVGIAYNATIISRTIYNSSYVVDDTVLAKALYDEESVDEDLVDIVFLDHDLDNCNDMLKCHFLPDRPIVHDAIIEGTEMGRNGKGIFYITPIQGARAGNTNKSPTNKWREICVVTPISHQGRKTLITEEGSNIMFSGVVLEITSGGIPTINRDAGYGFMCTHDCGVNTAAANVAGVAALVIQANPDLTWRDVQHILIETCYQNFNESSSWIKNGDNRWYSHKFGFGVPDAEKAVERAKNYDSLLTEEIIYEKVDLIEEKSQQINNTGLTRELIMTEHNITVFFVEVWVTVTHAYRGDLKITLTSPYNTPSYLTYPSFDYYDDLTDYTFSSWAYYGELCYGAWRLNIIDEDEYDVGDWESWGIRLYGINRANDTDPGPPPPTYTPSPTPLKPSATDPPLDPTVNPSPSVTDGSPSPTPTKTPTKTSSPSFTVWGMKSTGWFIAISLILLTIFI</sequence>
<evidence type="ECO:0000256" key="6">
    <source>
        <dbReference type="SAM" id="Phobius"/>
    </source>
</evidence>
<feature type="compositionally biased region" description="Low complexity" evidence="5">
    <location>
        <begin position="553"/>
        <end position="563"/>
    </location>
</feature>
<evidence type="ECO:0000256" key="4">
    <source>
        <dbReference type="PROSITE-ProRule" id="PRU01240"/>
    </source>
</evidence>
<keyword evidence="6" id="KW-1133">Transmembrane helix</keyword>
<dbReference type="Gene3D" id="2.60.120.260">
    <property type="entry name" value="Galactose-binding domain-like"/>
    <property type="match status" value="1"/>
</dbReference>
<dbReference type="SUPFAM" id="SSF49785">
    <property type="entry name" value="Galactose-binding domain-like"/>
    <property type="match status" value="1"/>
</dbReference>
<dbReference type="SUPFAM" id="SSF52743">
    <property type="entry name" value="Subtilisin-like"/>
    <property type="match status" value="1"/>
</dbReference>
<evidence type="ECO:0000313" key="9">
    <source>
        <dbReference type="EMBL" id="KAJ6253924.1"/>
    </source>
</evidence>
<dbReference type="InterPro" id="IPR008979">
    <property type="entry name" value="Galactose-bd-like_sf"/>
</dbReference>
<reference evidence="9" key="1">
    <citation type="submission" date="2022-08" db="EMBL/GenBank/DDBJ databases">
        <title>Novel sulfate-reducing endosymbionts in the free-living metamonad Anaeramoeba.</title>
        <authorList>
            <person name="Jerlstrom-Hultqvist J."/>
            <person name="Cepicka I."/>
            <person name="Gallot-Lavallee L."/>
            <person name="Salas-Leiva D."/>
            <person name="Curtis B.A."/>
            <person name="Zahonova K."/>
            <person name="Pipaliya S."/>
            <person name="Dacks J."/>
            <person name="Roger A.J."/>
        </authorList>
    </citation>
    <scope>NUCLEOTIDE SEQUENCE</scope>
    <source>
        <strain evidence="9">Schooner1</strain>
    </source>
</reference>
<feature type="region of interest" description="Disordered" evidence="5">
    <location>
        <begin position="507"/>
        <end position="563"/>
    </location>
</feature>
<name>A0ABQ8ZAK8_9EUKA</name>
<keyword evidence="3" id="KW-0720">Serine protease</keyword>
<dbReference type="InterPro" id="IPR002884">
    <property type="entry name" value="P_dom"/>
</dbReference>
<evidence type="ECO:0000256" key="5">
    <source>
        <dbReference type="SAM" id="MobiDB-lite"/>
    </source>
</evidence>
<feature type="signal peptide" evidence="7">
    <location>
        <begin position="1"/>
        <end position="27"/>
    </location>
</feature>
<feature type="compositionally biased region" description="Pro residues" evidence="5">
    <location>
        <begin position="511"/>
        <end position="525"/>
    </location>
</feature>
<comment type="caution">
    <text evidence="9">The sequence shown here is derived from an EMBL/GenBank/DDBJ whole genome shotgun (WGS) entry which is preliminary data.</text>
</comment>
<dbReference type="PANTHER" id="PTHR42884">
    <property type="entry name" value="PROPROTEIN CONVERTASE SUBTILISIN/KEXIN-RELATED"/>
    <property type="match status" value="1"/>
</dbReference>
<keyword evidence="7" id="KW-0732">Signal</keyword>
<dbReference type="PANTHER" id="PTHR42884:SF14">
    <property type="entry name" value="NEUROENDOCRINE CONVERTASE 1"/>
    <property type="match status" value="1"/>
</dbReference>
<dbReference type="PROSITE" id="PS51892">
    <property type="entry name" value="SUBTILASE"/>
    <property type="match status" value="1"/>
</dbReference>
<proteinExistence type="inferred from homology"/>
<feature type="compositionally biased region" description="Polar residues" evidence="5">
    <location>
        <begin position="538"/>
        <end position="547"/>
    </location>
</feature>
<keyword evidence="10" id="KW-1185">Reference proteome</keyword>
<evidence type="ECO:0000256" key="2">
    <source>
        <dbReference type="ARBA" id="ARBA00022801"/>
    </source>
</evidence>
<feature type="domain" description="P/Homo B" evidence="8">
    <location>
        <begin position="362"/>
        <end position="506"/>
    </location>
</feature>
<feature type="chain" id="PRO_5045438724" evidence="7">
    <location>
        <begin position="28"/>
        <end position="588"/>
    </location>
</feature>
<dbReference type="Gene3D" id="3.40.50.200">
    <property type="entry name" value="Peptidase S8/S53 domain"/>
    <property type="match status" value="1"/>
</dbReference>
<evidence type="ECO:0000256" key="7">
    <source>
        <dbReference type="SAM" id="SignalP"/>
    </source>
</evidence>
<gene>
    <name evidence="9" type="ORF">M0813_12822</name>
</gene>
<dbReference type="Pfam" id="PF01483">
    <property type="entry name" value="P_proprotein"/>
    <property type="match status" value="1"/>
</dbReference>
<accession>A0ABQ8ZAK8</accession>
<dbReference type="EMBL" id="JAOAOG010000027">
    <property type="protein sequence ID" value="KAJ6253924.1"/>
    <property type="molecule type" value="Genomic_DNA"/>
</dbReference>
<keyword evidence="2" id="KW-0378">Hydrolase</keyword>
<comment type="similarity">
    <text evidence="4">Belongs to the peptidase S8 family.</text>
</comment>
<dbReference type="Pfam" id="PF00082">
    <property type="entry name" value="Peptidase_S8"/>
    <property type="match status" value="2"/>
</dbReference>
<dbReference type="Proteomes" id="UP001150062">
    <property type="component" value="Unassembled WGS sequence"/>
</dbReference>
<evidence type="ECO:0000259" key="8">
    <source>
        <dbReference type="PROSITE" id="PS51829"/>
    </source>
</evidence>
<dbReference type="InterPro" id="IPR000209">
    <property type="entry name" value="Peptidase_S8/S53_dom"/>
</dbReference>
<keyword evidence="1" id="KW-0645">Protease</keyword>
<evidence type="ECO:0000313" key="10">
    <source>
        <dbReference type="Proteomes" id="UP001150062"/>
    </source>
</evidence>
<dbReference type="PRINTS" id="PR00723">
    <property type="entry name" value="SUBTILISIN"/>
</dbReference>
<keyword evidence="6" id="KW-0812">Transmembrane</keyword>
<evidence type="ECO:0000256" key="3">
    <source>
        <dbReference type="ARBA" id="ARBA00022825"/>
    </source>
</evidence>